<dbReference type="AlphaFoldDB" id="A0AAW4W3G7"/>
<dbReference type="Pfam" id="PF13478">
    <property type="entry name" value="XdhC_C"/>
    <property type="match status" value="1"/>
</dbReference>
<feature type="domain" description="XdhC- CoxI" evidence="1">
    <location>
        <begin position="15"/>
        <end position="73"/>
    </location>
</feature>
<protein>
    <submittedName>
        <fullName evidence="3">XdhC family protein</fullName>
    </submittedName>
</protein>
<dbReference type="EMBL" id="JAJEQQ010000004">
    <property type="protein sequence ID" value="MCC2227050.1"/>
    <property type="molecule type" value="Genomic_DNA"/>
</dbReference>
<reference evidence="3 4" key="1">
    <citation type="submission" date="2021-10" db="EMBL/GenBank/DDBJ databases">
        <title>Anaerobic single-cell dispensing facilitates the cultivation of human gut bacteria.</title>
        <authorList>
            <person name="Afrizal A."/>
        </authorList>
    </citation>
    <scope>NUCLEOTIDE SEQUENCE [LARGE SCALE GENOMIC DNA]</scope>
    <source>
        <strain evidence="3 4">CLA-AA-H217</strain>
    </source>
</reference>
<dbReference type="Gene3D" id="3.40.50.720">
    <property type="entry name" value="NAD(P)-binding Rossmann-like Domain"/>
    <property type="match status" value="1"/>
</dbReference>
<sequence length="341" mass="37404">MRTLFQIIQQEFQKENDLVLASIVASSGSTPRGAGSRMLVGKKGRVAGTIGGGSVEYRAELMALDILEKKESCEHEFRLNRKDVENIGMICGGDVTVFFQYLDHNDPIIIELAVTAETLYKERKDFWLICDLHATSGMSLYSASYGLTGNVDVPSSILSSLSARPCRHRSETCDLFTEQIGTSGTVYVFGGGHVSQKLVPILASVDFHCIVLDDRPEFTDPALFPDAAETILCDFNHLDQSISITDADYCCVMTRGHAYDTIVQAQLLATPACYIGVIGSLAKRAGVFHRLVEEYGIDERELDRIITPVGLNIKAETPAEIAISITGQMIQVRAERKAAMK</sequence>
<dbReference type="InterPro" id="IPR003777">
    <property type="entry name" value="XdhC_CoxI"/>
</dbReference>
<dbReference type="Proteomes" id="UP001198612">
    <property type="component" value="Unassembled WGS sequence"/>
</dbReference>
<gene>
    <name evidence="3" type="ORF">LKD40_04400</name>
</gene>
<evidence type="ECO:0000259" key="2">
    <source>
        <dbReference type="Pfam" id="PF13478"/>
    </source>
</evidence>
<keyword evidence="4" id="KW-1185">Reference proteome</keyword>
<dbReference type="PANTHER" id="PTHR30388">
    <property type="entry name" value="ALDEHYDE OXIDOREDUCTASE MOLYBDENUM COFACTOR ASSEMBLY PROTEIN"/>
    <property type="match status" value="1"/>
</dbReference>
<evidence type="ECO:0000313" key="4">
    <source>
        <dbReference type="Proteomes" id="UP001198612"/>
    </source>
</evidence>
<proteinExistence type="predicted"/>
<evidence type="ECO:0000259" key="1">
    <source>
        <dbReference type="Pfam" id="PF02625"/>
    </source>
</evidence>
<comment type="caution">
    <text evidence="3">The sequence shown here is derived from an EMBL/GenBank/DDBJ whole genome shotgun (WGS) entry which is preliminary data.</text>
</comment>
<dbReference type="PANTHER" id="PTHR30388:SF6">
    <property type="entry name" value="XANTHINE DEHYDROGENASE SUBUNIT A-RELATED"/>
    <property type="match status" value="1"/>
</dbReference>
<dbReference type="RefSeq" id="WP_227588492.1">
    <property type="nucleotide sequence ID" value="NZ_JAJEQQ010000004.1"/>
</dbReference>
<organism evidence="3 4">
    <name type="scientific">Blautia fusiformis</name>
    <dbReference type="NCBI Taxonomy" id="2881264"/>
    <lineage>
        <taxon>Bacteria</taxon>
        <taxon>Bacillati</taxon>
        <taxon>Bacillota</taxon>
        <taxon>Clostridia</taxon>
        <taxon>Lachnospirales</taxon>
        <taxon>Lachnospiraceae</taxon>
        <taxon>Blautia</taxon>
    </lineage>
</organism>
<dbReference type="InterPro" id="IPR027051">
    <property type="entry name" value="XdhC_Rossmann_dom"/>
</dbReference>
<evidence type="ECO:0000313" key="3">
    <source>
        <dbReference type="EMBL" id="MCC2227050.1"/>
    </source>
</evidence>
<feature type="domain" description="XdhC Rossmann" evidence="2">
    <location>
        <begin position="186"/>
        <end position="329"/>
    </location>
</feature>
<name>A0AAW4W3G7_9FIRM</name>
<accession>A0AAW4W3G7</accession>
<dbReference type="Pfam" id="PF02625">
    <property type="entry name" value="XdhC_CoxI"/>
    <property type="match status" value="1"/>
</dbReference>
<dbReference type="InterPro" id="IPR052698">
    <property type="entry name" value="MoCofactor_Util/Proc"/>
</dbReference>